<feature type="region of interest" description="Disordered" evidence="1">
    <location>
        <begin position="332"/>
        <end position="388"/>
    </location>
</feature>
<reference evidence="2" key="1">
    <citation type="journal article" date="2021" name="Genome Biol. Evol.">
        <title>The assembled and annotated genome of the fairy-ring fungus Marasmius oreades.</title>
        <authorList>
            <person name="Hiltunen M."/>
            <person name="Ament-Velasquez S.L."/>
            <person name="Johannesson H."/>
        </authorList>
    </citation>
    <scope>NUCLEOTIDE SEQUENCE</scope>
    <source>
        <strain evidence="2">03SP1</strain>
    </source>
</reference>
<organism evidence="2 3">
    <name type="scientific">Marasmius oreades</name>
    <name type="common">fairy-ring Marasmius</name>
    <dbReference type="NCBI Taxonomy" id="181124"/>
    <lineage>
        <taxon>Eukaryota</taxon>
        <taxon>Fungi</taxon>
        <taxon>Dikarya</taxon>
        <taxon>Basidiomycota</taxon>
        <taxon>Agaricomycotina</taxon>
        <taxon>Agaricomycetes</taxon>
        <taxon>Agaricomycetidae</taxon>
        <taxon>Agaricales</taxon>
        <taxon>Marasmiineae</taxon>
        <taxon>Marasmiaceae</taxon>
        <taxon>Marasmius</taxon>
    </lineage>
</organism>
<feature type="compositionally biased region" description="Low complexity" evidence="1">
    <location>
        <begin position="164"/>
        <end position="173"/>
    </location>
</feature>
<accession>A0A9P7RYG9</accession>
<dbReference type="KEGG" id="more:E1B28_008472"/>
<dbReference type="AlphaFoldDB" id="A0A9P7RYG9"/>
<protein>
    <submittedName>
        <fullName evidence="2">Uncharacterized protein</fullName>
    </submittedName>
</protein>
<proteinExistence type="predicted"/>
<keyword evidence="3" id="KW-1185">Reference proteome</keyword>
<evidence type="ECO:0000256" key="1">
    <source>
        <dbReference type="SAM" id="MobiDB-lite"/>
    </source>
</evidence>
<name>A0A9P7RYG9_9AGAR</name>
<feature type="region of interest" description="Disordered" evidence="1">
    <location>
        <begin position="125"/>
        <end position="173"/>
    </location>
</feature>
<dbReference type="Proteomes" id="UP001049176">
    <property type="component" value="Chromosome 5"/>
</dbReference>
<evidence type="ECO:0000313" key="3">
    <source>
        <dbReference type="Proteomes" id="UP001049176"/>
    </source>
</evidence>
<dbReference type="RefSeq" id="XP_043008566.1">
    <property type="nucleotide sequence ID" value="XM_043153282.1"/>
</dbReference>
<dbReference type="EMBL" id="CM032185">
    <property type="protein sequence ID" value="KAG7092096.1"/>
    <property type="molecule type" value="Genomic_DNA"/>
</dbReference>
<feature type="compositionally biased region" description="Polar residues" evidence="1">
    <location>
        <begin position="130"/>
        <end position="145"/>
    </location>
</feature>
<comment type="caution">
    <text evidence="2">The sequence shown here is derived from an EMBL/GenBank/DDBJ whole genome shotgun (WGS) entry which is preliminary data.</text>
</comment>
<sequence>MYSTPPEFDVLVATCVARARIADQLQSHLDEVLDRLKRRWSEVPASNDERQERIVQDWIDSVLQPRLLRVVTELDLEYPADRDRPSNINADGRKSDSHLLYRSPQLERAPGNFVFGLDVPAVKQEDNGSRTDAATLTDKFTGTSIPNPPFPTTPSSKTRLHFNSTSTTTSALSLLEPPLLSPVSEDSESLSTPAFGYELNQSIDSRVVKQTHNEQPEPDAPPASEKGVLGEGEDIPPASDDGSDGSGNTAVPSNPLTNLSTDSITSLVSTAYQPSHKSDSDLSTEPSKTHSTPKEGSVDFDFARGSTSQLQTWSSFTFPFSDKAKDKAKELDSVQSISDTQGLRKESYEGLGLGHPSSPSSPKARVAPASPSSSKGRVASFTKSFAKK</sequence>
<gene>
    <name evidence="2" type="ORF">E1B28_008472</name>
</gene>
<evidence type="ECO:0000313" key="2">
    <source>
        <dbReference type="EMBL" id="KAG7092096.1"/>
    </source>
</evidence>
<feature type="compositionally biased region" description="Polar residues" evidence="1">
    <location>
        <begin position="153"/>
        <end position="163"/>
    </location>
</feature>
<dbReference type="GeneID" id="66077548"/>
<feature type="compositionally biased region" description="Polar residues" evidence="1">
    <location>
        <begin position="246"/>
        <end position="290"/>
    </location>
</feature>
<feature type="region of interest" description="Disordered" evidence="1">
    <location>
        <begin position="210"/>
        <end position="303"/>
    </location>
</feature>